<evidence type="ECO:0000256" key="4">
    <source>
        <dbReference type="ARBA" id="ARBA00022525"/>
    </source>
</evidence>
<gene>
    <name evidence="16" type="ORF">BCAMP_03435</name>
</gene>
<feature type="transmembrane region" description="Helical" evidence="13">
    <location>
        <begin position="236"/>
        <end position="254"/>
    </location>
</feature>
<evidence type="ECO:0000256" key="6">
    <source>
        <dbReference type="ARBA" id="ARBA00022692"/>
    </source>
</evidence>
<dbReference type="STRING" id="1265861.BCAMP_03435"/>
<dbReference type="AlphaFoldDB" id="W7CP21"/>
<evidence type="ECO:0000256" key="11">
    <source>
        <dbReference type="ARBA" id="ARBA00023008"/>
    </source>
</evidence>
<dbReference type="PANTHER" id="PTHR34820">
    <property type="entry name" value="INNER MEMBRANE PROTEIN YEBZ"/>
    <property type="match status" value="1"/>
</dbReference>
<feature type="domain" description="Copper resistance protein D" evidence="15">
    <location>
        <begin position="338"/>
        <end position="430"/>
    </location>
</feature>
<name>W7CP21_9LIST</name>
<accession>W7CP21</accession>
<keyword evidence="3" id="KW-1003">Cell membrane</keyword>
<evidence type="ECO:0000256" key="7">
    <source>
        <dbReference type="ARBA" id="ARBA00022723"/>
    </source>
</evidence>
<dbReference type="GO" id="GO:0005576">
    <property type="term" value="C:extracellular region"/>
    <property type="evidence" value="ECO:0007669"/>
    <property type="project" value="UniProtKB-SubCell"/>
</dbReference>
<keyword evidence="4" id="KW-0964">Secreted</keyword>
<keyword evidence="8" id="KW-0732">Signal</keyword>
<feature type="transmembrane region" description="Helical" evidence="13">
    <location>
        <begin position="151"/>
        <end position="171"/>
    </location>
</feature>
<evidence type="ECO:0000256" key="2">
    <source>
        <dbReference type="ARBA" id="ARBA00004651"/>
    </source>
</evidence>
<dbReference type="GO" id="GO:0005886">
    <property type="term" value="C:plasma membrane"/>
    <property type="evidence" value="ECO:0007669"/>
    <property type="project" value="UniProtKB-SubCell"/>
</dbReference>
<organism evidence="16 17">
    <name type="scientific">Brochothrix campestris FSL F6-1037</name>
    <dbReference type="NCBI Taxonomy" id="1265861"/>
    <lineage>
        <taxon>Bacteria</taxon>
        <taxon>Bacillati</taxon>
        <taxon>Bacillota</taxon>
        <taxon>Bacilli</taxon>
        <taxon>Bacillales</taxon>
        <taxon>Listeriaceae</taxon>
        <taxon>Brochothrix</taxon>
    </lineage>
</organism>
<evidence type="ECO:0000256" key="13">
    <source>
        <dbReference type="SAM" id="Phobius"/>
    </source>
</evidence>
<keyword evidence="10 13" id="KW-1133">Transmembrane helix</keyword>
<comment type="subcellular location">
    <subcellularLocation>
        <location evidence="2">Cell membrane</location>
        <topology evidence="2">Multi-pass membrane protein</topology>
    </subcellularLocation>
    <subcellularLocation>
        <location evidence="1">Secreted</location>
    </subcellularLocation>
</comment>
<dbReference type="Pfam" id="PF04234">
    <property type="entry name" value="CopC"/>
    <property type="match status" value="1"/>
</dbReference>
<keyword evidence="12 13" id="KW-0472">Membrane</keyword>
<dbReference type="EMBL" id="AODH01000012">
    <property type="protein sequence ID" value="EUJ41329.1"/>
    <property type="molecule type" value="Genomic_DNA"/>
</dbReference>
<evidence type="ECO:0000313" key="16">
    <source>
        <dbReference type="EMBL" id="EUJ41329.1"/>
    </source>
</evidence>
<evidence type="ECO:0000256" key="5">
    <source>
        <dbReference type="ARBA" id="ARBA00022614"/>
    </source>
</evidence>
<evidence type="ECO:0000256" key="1">
    <source>
        <dbReference type="ARBA" id="ARBA00004613"/>
    </source>
</evidence>
<feature type="transmembrane region" description="Helical" evidence="13">
    <location>
        <begin position="341"/>
        <end position="364"/>
    </location>
</feature>
<comment type="caution">
    <text evidence="16">The sequence shown here is derived from an EMBL/GenBank/DDBJ whole genome shotgun (WGS) entry which is preliminary data.</text>
</comment>
<dbReference type="Pfam" id="PF05425">
    <property type="entry name" value="CopD"/>
    <property type="match status" value="1"/>
</dbReference>
<dbReference type="InterPro" id="IPR007348">
    <property type="entry name" value="CopC_dom"/>
</dbReference>
<evidence type="ECO:0000256" key="8">
    <source>
        <dbReference type="ARBA" id="ARBA00022729"/>
    </source>
</evidence>
<protein>
    <submittedName>
        <fullName evidence="16">Copper resistance protein</fullName>
    </submittedName>
</protein>
<feature type="transmembrane region" description="Helical" evidence="13">
    <location>
        <begin position="183"/>
        <end position="204"/>
    </location>
</feature>
<dbReference type="InterPro" id="IPR032694">
    <property type="entry name" value="CopC/D"/>
</dbReference>
<dbReference type="InterPro" id="IPR008457">
    <property type="entry name" value="Cu-R_CopD_dom"/>
</dbReference>
<dbReference type="Gene3D" id="2.60.40.1220">
    <property type="match status" value="1"/>
</dbReference>
<feature type="transmembrane region" description="Helical" evidence="13">
    <location>
        <begin position="261"/>
        <end position="279"/>
    </location>
</feature>
<feature type="transmembrane region" description="Helical" evidence="13">
    <location>
        <begin position="411"/>
        <end position="430"/>
    </location>
</feature>
<dbReference type="GO" id="GO:0042597">
    <property type="term" value="C:periplasmic space"/>
    <property type="evidence" value="ECO:0007669"/>
    <property type="project" value="InterPro"/>
</dbReference>
<dbReference type="SUPFAM" id="SSF81296">
    <property type="entry name" value="E set domains"/>
    <property type="match status" value="1"/>
</dbReference>
<evidence type="ECO:0000259" key="14">
    <source>
        <dbReference type="Pfam" id="PF04234"/>
    </source>
</evidence>
<evidence type="ECO:0000256" key="12">
    <source>
        <dbReference type="ARBA" id="ARBA00023136"/>
    </source>
</evidence>
<feature type="transmembrane region" description="Helical" evidence="13">
    <location>
        <begin position="299"/>
        <end position="320"/>
    </location>
</feature>
<evidence type="ECO:0000256" key="3">
    <source>
        <dbReference type="ARBA" id="ARBA00022475"/>
    </source>
</evidence>
<keyword evidence="11" id="KW-0186">Copper</keyword>
<evidence type="ECO:0000256" key="9">
    <source>
        <dbReference type="ARBA" id="ARBA00022737"/>
    </source>
</evidence>
<feature type="transmembrane region" description="Helical" evidence="13">
    <location>
        <begin position="379"/>
        <end position="399"/>
    </location>
</feature>
<dbReference type="InterPro" id="IPR014756">
    <property type="entry name" value="Ig_E-set"/>
</dbReference>
<keyword evidence="17" id="KW-1185">Reference proteome</keyword>
<dbReference type="GO" id="GO:0046688">
    <property type="term" value="P:response to copper ion"/>
    <property type="evidence" value="ECO:0007669"/>
    <property type="project" value="InterPro"/>
</dbReference>
<keyword evidence="5" id="KW-0433">Leucine-rich repeat</keyword>
<dbReference type="Proteomes" id="UP000019243">
    <property type="component" value="Unassembled WGS sequence"/>
</dbReference>
<dbReference type="PANTHER" id="PTHR34820:SF4">
    <property type="entry name" value="INNER MEMBRANE PROTEIN YEBZ"/>
    <property type="match status" value="1"/>
</dbReference>
<dbReference type="GO" id="GO:0006825">
    <property type="term" value="P:copper ion transport"/>
    <property type="evidence" value="ECO:0007669"/>
    <property type="project" value="InterPro"/>
</dbReference>
<dbReference type="OrthoDB" id="2353937at2"/>
<proteinExistence type="predicted"/>
<feature type="domain" description="CopC" evidence="14">
    <location>
        <begin position="30"/>
        <end position="124"/>
    </location>
</feature>
<evidence type="ECO:0000259" key="15">
    <source>
        <dbReference type="Pfam" id="PF05425"/>
    </source>
</evidence>
<reference evidence="16 17" key="1">
    <citation type="submission" date="2012-12" db="EMBL/GenBank/DDBJ databases">
        <title>Novel taxa of Listeriaceae from agricultural environments in the United States.</title>
        <authorList>
            <person name="den Bakker H.C."/>
            <person name="Allred A."/>
            <person name="Warchocki S."/>
            <person name="Wright E.M."/>
            <person name="Burrell A."/>
            <person name="Nightingale K.K."/>
            <person name="Kephart D."/>
            <person name="Wiedmann M."/>
        </authorList>
    </citation>
    <scope>NUCLEOTIDE SEQUENCE [LARGE SCALE GENOMIC DNA]</scope>
    <source>
        <strain evidence="16 17">FSL F6-1037</strain>
    </source>
</reference>
<dbReference type="RefSeq" id="WP_035313582.1">
    <property type="nucleotide sequence ID" value="NZ_AODH01000012.1"/>
</dbReference>
<evidence type="ECO:0000313" key="17">
    <source>
        <dbReference type="Proteomes" id="UP000019243"/>
    </source>
</evidence>
<sequence>MLQLRISQLGTLIGLIVVLTLMPLQLVSAHAYVQQTTPAMQANVEESPAQVSVQFDEAIQNQAPTIAVTDEAGNRVDKGAAFIEQESNRIVSVKLTDALSKGIYSVNWRVISADGHAVSGTFMFGYQATDAIPDATSDQSNTPIMQSLVKWPLYIGLSMIAGVQLALLYLIPTASKQALKSALKTLVMTGMMLVILAFILQFIAQTALLNNVSLWQALDFKLAWQTLTETTFGRLWFWRCCALMVFAVSGHFYFNRSTDKWALKLSVMTVGFIGMTLATATSGHSQAATIIVLSTVTDWLHLTAASVWIGGVMIILTLYLTLRREYSTTVKLAYDTSLQRFAPVAFGAVLTLIMSGILLSALYFSSIMQVFTSTYGRTLLIKALVVFIMGVIGIGHFVARAMKRTNVPNKGTLWAEIGAGIIILGLVGFLTNTATPPPPEPTPLVLKSTLKQHQINLTIAPAIVGENVFDVQLDQADVKADWQQVQMIVAKNRSEVSTTTTLDWDKEAQRYRAKGLFISQTGKWQVTIKALSTDFETVEDTFEIRISR</sequence>
<dbReference type="InterPro" id="IPR014755">
    <property type="entry name" value="Cu-Rt/internalin_Ig-like"/>
</dbReference>
<evidence type="ECO:0000256" key="10">
    <source>
        <dbReference type="ARBA" id="ARBA00022989"/>
    </source>
</evidence>
<dbReference type="GO" id="GO:0005507">
    <property type="term" value="F:copper ion binding"/>
    <property type="evidence" value="ECO:0007669"/>
    <property type="project" value="InterPro"/>
</dbReference>
<keyword evidence="9" id="KW-0677">Repeat</keyword>
<keyword evidence="6 13" id="KW-0812">Transmembrane</keyword>
<keyword evidence="7" id="KW-0479">Metal-binding</keyword>